<evidence type="ECO:0000259" key="1">
    <source>
        <dbReference type="PROSITE" id="PS51168"/>
    </source>
</evidence>
<dbReference type="InterPro" id="IPR036979">
    <property type="entry name" value="CM_dom_sf"/>
</dbReference>
<dbReference type="Gene3D" id="1.20.59.10">
    <property type="entry name" value="Chorismate mutase"/>
    <property type="match status" value="1"/>
</dbReference>
<keyword evidence="3" id="KW-1185">Reference proteome</keyword>
<name>A0ABT3B0X6_9CYAN</name>
<reference evidence="2 3" key="1">
    <citation type="submission" date="2022-10" db="EMBL/GenBank/DDBJ databases">
        <title>Identification of biosynthetic pathway for the production of the potent trypsin inhibitor radiosumin.</title>
        <authorList>
            <person name="Fewer D.P."/>
            <person name="Delbaje E."/>
            <person name="Ouyang X."/>
            <person name="Agostino P.D."/>
            <person name="Wahlsten M."/>
            <person name="Jokela J."/>
            <person name="Permi P."/>
            <person name="Haapaniemi E."/>
            <person name="Koistinen H."/>
        </authorList>
    </citation>
    <scope>NUCLEOTIDE SEQUENCE [LARGE SCALE GENOMIC DNA]</scope>
    <source>
        <strain evidence="2 3">NIES-515</strain>
    </source>
</reference>
<dbReference type="SMART" id="SM00830">
    <property type="entry name" value="CM_2"/>
    <property type="match status" value="1"/>
</dbReference>
<organism evidence="2 3">
    <name type="scientific">Plectonema radiosum NIES-515</name>
    <dbReference type="NCBI Taxonomy" id="2986073"/>
    <lineage>
        <taxon>Bacteria</taxon>
        <taxon>Bacillati</taxon>
        <taxon>Cyanobacteriota</taxon>
        <taxon>Cyanophyceae</taxon>
        <taxon>Oscillatoriophycideae</taxon>
        <taxon>Oscillatoriales</taxon>
        <taxon>Microcoleaceae</taxon>
        <taxon>Plectonema</taxon>
    </lineage>
</organism>
<accession>A0ABT3B0X6</accession>
<dbReference type="InterPro" id="IPR002701">
    <property type="entry name" value="CM_II_prokaryot"/>
</dbReference>
<evidence type="ECO:0000313" key="3">
    <source>
        <dbReference type="Proteomes" id="UP001526143"/>
    </source>
</evidence>
<evidence type="ECO:0000313" key="2">
    <source>
        <dbReference type="EMBL" id="MCV3215030.1"/>
    </source>
</evidence>
<dbReference type="EMBL" id="JAOWRF010000235">
    <property type="protein sequence ID" value="MCV3215030.1"/>
    <property type="molecule type" value="Genomic_DNA"/>
</dbReference>
<proteinExistence type="predicted"/>
<protein>
    <submittedName>
        <fullName evidence="2">Chorismate mutase</fullName>
    </submittedName>
</protein>
<dbReference type="Proteomes" id="UP001526143">
    <property type="component" value="Unassembled WGS sequence"/>
</dbReference>
<dbReference type="SUPFAM" id="SSF48600">
    <property type="entry name" value="Chorismate mutase II"/>
    <property type="match status" value="1"/>
</dbReference>
<dbReference type="InterPro" id="IPR036263">
    <property type="entry name" value="Chorismate_II_sf"/>
</dbReference>
<dbReference type="RefSeq" id="WP_263746627.1">
    <property type="nucleotide sequence ID" value="NZ_JAOWRF010000235.1"/>
</dbReference>
<feature type="domain" description="Chorismate mutase" evidence="1">
    <location>
        <begin position="1"/>
        <end position="79"/>
    </location>
</feature>
<dbReference type="Pfam" id="PF01817">
    <property type="entry name" value="CM_2"/>
    <property type="match status" value="1"/>
</dbReference>
<dbReference type="PROSITE" id="PS51168">
    <property type="entry name" value="CHORISMATE_MUT_2"/>
    <property type="match status" value="1"/>
</dbReference>
<sequence>MDALDEQIIEALSKRFQVCREVAHFKKTEKIPMMQPGRVEEVKKRRQDLGFQKRISKDFMLDLYDLIIQESCRIEDEIIEEN</sequence>
<comment type="caution">
    <text evidence="2">The sequence shown here is derived from an EMBL/GenBank/DDBJ whole genome shotgun (WGS) entry which is preliminary data.</text>
</comment>
<gene>
    <name evidence="2" type="ORF">OGM63_16175</name>
</gene>